<feature type="transmembrane region" description="Helical" evidence="1">
    <location>
        <begin position="63"/>
        <end position="84"/>
    </location>
</feature>
<keyword evidence="1" id="KW-0812">Transmembrane</keyword>
<evidence type="ECO:0000313" key="2">
    <source>
        <dbReference type="EMBL" id="ANF95784.1"/>
    </source>
</evidence>
<proteinExistence type="predicted"/>
<dbReference type="OrthoDB" id="2627602at2"/>
<evidence type="ECO:0000313" key="3">
    <source>
        <dbReference type="Proteomes" id="UP000078148"/>
    </source>
</evidence>
<dbReference type="EMBL" id="CP013023">
    <property type="protein sequence ID" value="ANF95784.1"/>
    <property type="molecule type" value="Genomic_DNA"/>
</dbReference>
<keyword evidence="1" id="KW-0472">Membrane</keyword>
<dbReference type="KEGG" id="pbv:AR543_07045"/>
<feature type="transmembrane region" description="Helical" evidence="1">
    <location>
        <begin position="96"/>
        <end position="116"/>
    </location>
</feature>
<protein>
    <recommendedName>
        <fullName evidence="4">DUF3796 domain-containing protein</fullName>
    </recommendedName>
</protein>
<gene>
    <name evidence="2" type="ORF">AR543_07045</name>
</gene>
<keyword evidence="3" id="KW-1185">Reference proteome</keyword>
<name>A0A172ZDP8_9BACL</name>
<dbReference type="AlphaFoldDB" id="A0A172ZDP8"/>
<reference evidence="3" key="1">
    <citation type="submission" date="2015-10" db="EMBL/GenBank/DDBJ databases">
        <title>Genome of Paenibacillus bovis sp. nov.</title>
        <authorList>
            <person name="Wu Z."/>
            <person name="Gao C."/>
            <person name="Liu Z."/>
            <person name="Zheng H."/>
        </authorList>
    </citation>
    <scope>NUCLEOTIDE SEQUENCE [LARGE SCALE GENOMIC DNA]</scope>
    <source>
        <strain evidence="3">BD3526</strain>
    </source>
</reference>
<evidence type="ECO:0008006" key="4">
    <source>
        <dbReference type="Google" id="ProtNLM"/>
    </source>
</evidence>
<sequence>MLKWLDLHYKKLVGFLVLLMLINFVMLNVGWNMWVILVYVLLTALHHRKDIRGYLQFSSRQEKIAGIIGFVAIVAVATVLIIYGLRWIAAMEMSVVLQYIWIMIVCFGLMSAYFYMMRSIKKKANSSNS</sequence>
<organism evidence="2 3">
    <name type="scientific">Paenibacillus bovis</name>
    <dbReference type="NCBI Taxonomy" id="1616788"/>
    <lineage>
        <taxon>Bacteria</taxon>
        <taxon>Bacillati</taxon>
        <taxon>Bacillota</taxon>
        <taxon>Bacilli</taxon>
        <taxon>Bacillales</taxon>
        <taxon>Paenibacillaceae</taxon>
        <taxon>Paenibacillus</taxon>
    </lineage>
</organism>
<dbReference type="Proteomes" id="UP000078148">
    <property type="component" value="Chromosome"/>
</dbReference>
<keyword evidence="1" id="KW-1133">Transmembrane helix</keyword>
<feature type="transmembrane region" description="Helical" evidence="1">
    <location>
        <begin position="12"/>
        <end position="42"/>
    </location>
</feature>
<accession>A0A172ZDP8</accession>
<reference evidence="2 3" key="2">
    <citation type="journal article" date="2016" name="Int. J. Syst. Evol. Microbiol.">
        <title>Paenibacillus bovis sp. nov., isolated from raw yak (Bos grunniens) milk.</title>
        <authorList>
            <person name="Gao C."/>
            <person name="Han J."/>
            <person name="Liu Z."/>
            <person name="Xu X."/>
            <person name="Hang F."/>
            <person name="Wu Z."/>
        </authorList>
    </citation>
    <scope>NUCLEOTIDE SEQUENCE [LARGE SCALE GENOMIC DNA]</scope>
    <source>
        <strain evidence="2 3">BD3526</strain>
    </source>
</reference>
<evidence type="ECO:0000256" key="1">
    <source>
        <dbReference type="SAM" id="Phobius"/>
    </source>
</evidence>
<dbReference type="STRING" id="1616788.AR543_07045"/>
<dbReference type="RefSeq" id="WP_060533047.1">
    <property type="nucleotide sequence ID" value="NZ_CP013023.1"/>
</dbReference>